<dbReference type="PROSITE" id="PS50893">
    <property type="entry name" value="ABC_TRANSPORTER_2"/>
    <property type="match status" value="1"/>
</dbReference>
<dbReference type="InterPro" id="IPR027417">
    <property type="entry name" value="P-loop_NTPase"/>
</dbReference>
<name>A0A5S5CSN9_9ACTN</name>
<dbReference type="EC" id="7.6.2.9" evidence="5"/>
<dbReference type="GO" id="GO:0015418">
    <property type="term" value="F:ABC-type quaternary ammonium compound transporting activity"/>
    <property type="evidence" value="ECO:0007669"/>
    <property type="project" value="UniProtKB-EC"/>
</dbReference>
<dbReference type="InterPro" id="IPR046342">
    <property type="entry name" value="CBS_dom_sf"/>
</dbReference>
<dbReference type="PANTHER" id="PTHR43117:SF4">
    <property type="entry name" value="OSMOPROTECTANT IMPORT ATP-BINDING PROTEIN OSMV"/>
    <property type="match status" value="1"/>
</dbReference>
<keyword evidence="8" id="KW-1185">Reference proteome</keyword>
<evidence type="ECO:0000313" key="7">
    <source>
        <dbReference type="EMBL" id="TYP84793.1"/>
    </source>
</evidence>
<dbReference type="PROSITE" id="PS00211">
    <property type="entry name" value="ABC_TRANSPORTER_1"/>
    <property type="match status" value="1"/>
</dbReference>
<reference evidence="7 8" key="1">
    <citation type="submission" date="2019-07" db="EMBL/GenBank/DDBJ databases">
        <title>Genomic Encyclopedia of Archaeal and Bacterial Type Strains, Phase II (KMG-II): from individual species to whole genera.</title>
        <authorList>
            <person name="Goeker M."/>
        </authorList>
    </citation>
    <scope>NUCLEOTIDE SEQUENCE [LARGE SCALE GENOMIC DNA]</scope>
    <source>
        <strain evidence="7 8">DSM 46842</strain>
    </source>
</reference>
<dbReference type="Pfam" id="PF00005">
    <property type="entry name" value="ABC_tran"/>
    <property type="match status" value="1"/>
</dbReference>
<evidence type="ECO:0000256" key="1">
    <source>
        <dbReference type="ARBA" id="ARBA00005417"/>
    </source>
</evidence>
<comment type="caution">
    <text evidence="7">The sequence shown here is derived from an EMBL/GenBank/DDBJ whole genome shotgun (WGS) entry which is preliminary data.</text>
</comment>
<dbReference type="SUPFAM" id="SSF52540">
    <property type="entry name" value="P-loop containing nucleoside triphosphate hydrolases"/>
    <property type="match status" value="1"/>
</dbReference>
<keyword evidence="3" id="KW-0547">Nucleotide-binding</keyword>
<dbReference type="FunFam" id="3.40.50.300:FF:000425">
    <property type="entry name" value="Probable ABC transporter, ATP-binding subunit"/>
    <property type="match status" value="1"/>
</dbReference>
<dbReference type="GO" id="GO:0016887">
    <property type="term" value="F:ATP hydrolysis activity"/>
    <property type="evidence" value="ECO:0007669"/>
    <property type="project" value="InterPro"/>
</dbReference>
<organism evidence="7 8">
    <name type="scientific">Blastococcus xanthinilyticus</name>
    <dbReference type="NCBI Taxonomy" id="1564164"/>
    <lineage>
        <taxon>Bacteria</taxon>
        <taxon>Bacillati</taxon>
        <taxon>Actinomycetota</taxon>
        <taxon>Actinomycetes</taxon>
        <taxon>Geodermatophilales</taxon>
        <taxon>Geodermatophilaceae</taxon>
        <taxon>Blastococcus</taxon>
    </lineage>
</organism>
<dbReference type="PANTHER" id="PTHR43117">
    <property type="entry name" value="OSMOPROTECTANT IMPORT ATP-BINDING PROTEIN OSMV"/>
    <property type="match status" value="1"/>
</dbReference>
<dbReference type="EMBL" id="VNHW01000013">
    <property type="protein sequence ID" value="TYP84793.1"/>
    <property type="molecule type" value="Genomic_DNA"/>
</dbReference>
<evidence type="ECO:0000313" key="8">
    <source>
        <dbReference type="Proteomes" id="UP000322499"/>
    </source>
</evidence>
<dbReference type="Pfam" id="PF00571">
    <property type="entry name" value="CBS"/>
    <property type="match status" value="1"/>
</dbReference>
<accession>A0A5S5CSN9</accession>
<feature type="domain" description="ABC transporter" evidence="6">
    <location>
        <begin position="22"/>
        <end position="258"/>
    </location>
</feature>
<keyword evidence="4 7" id="KW-0067">ATP-binding</keyword>
<evidence type="ECO:0000256" key="5">
    <source>
        <dbReference type="ARBA" id="ARBA00066388"/>
    </source>
</evidence>
<proteinExistence type="inferred from homology"/>
<keyword evidence="2" id="KW-0813">Transport</keyword>
<evidence type="ECO:0000256" key="2">
    <source>
        <dbReference type="ARBA" id="ARBA00022448"/>
    </source>
</evidence>
<dbReference type="GO" id="GO:0005524">
    <property type="term" value="F:ATP binding"/>
    <property type="evidence" value="ECO:0007669"/>
    <property type="project" value="UniProtKB-KW"/>
</dbReference>
<evidence type="ECO:0000259" key="6">
    <source>
        <dbReference type="PROSITE" id="PS50893"/>
    </source>
</evidence>
<dbReference type="InterPro" id="IPR003439">
    <property type="entry name" value="ABC_transporter-like_ATP-bd"/>
</dbReference>
<dbReference type="AlphaFoldDB" id="A0A5S5CSN9"/>
<gene>
    <name evidence="7" type="ORF">BD833_11354</name>
</gene>
<evidence type="ECO:0000256" key="4">
    <source>
        <dbReference type="ARBA" id="ARBA00022840"/>
    </source>
</evidence>
<dbReference type="InterPro" id="IPR000644">
    <property type="entry name" value="CBS_dom"/>
</dbReference>
<sequence>MDATAPPARRPASGTPAGAETIRLEGVSKVYPDGTVGVQELDLTFAAGELTVLVGPSGCGKTTTMKMINRIIEPTTGRILLGEDDVTRADPVQLRRRIGYVIQNVGLFPHQTIRVNVGTVPRLLGWDKRRIRERVEELLVLVGLDPAVHGDRYPHQLSGGQRQRAGVARALAADPTVLLMDEPFSAVDPIVRERLQSEFLRLQEAVGKTIVFVTHDIEEAVRIGDRIAVMSEGGRVEQFATPAELLGHPVNEFVADFVGADRGLKRLAVTGIDPLDLERPPVVHVADGLADARAALQTAGARWAVVLDDAENLHGWLSLDRAQGAGTVGSAARRMEAWVPREASLKTAFATMLQHEAGWVAVLDGDHFLGVLTPESLHSALRRSVEGRAPETAGAASG</sequence>
<dbReference type="SMART" id="SM00382">
    <property type="entry name" value="AAA"/>
    <property type="match status" value="1"/>
</dbReference>
<dbReference type="InterPro" id="IPR003593">
    <property type="entry name" value="AAA+_ATPase"/>
</dbReference>
<evidence type="ECO:0000256" key="3">
    <source>
        <dbReference type="ARBA" id="ARBA00022741"/>
    </source>
</evidence>
<protein>
    <recommendedName>
        <fullName evidence="5">ABC-type quaternary amine transporter</fullName>
        <ecNumber evidence="5">7.6.2.9</ecNumber>
    </recommendedName>
</protein>
<comment type="similarity">
    <text evidence="1">Belongs to the ABC transporter superfamily.</text>
</comment>
<dbReference type="InterPro" id="IPR017871">
    <property type="entry name" value="ABC_transporter-like_CS"/>
</dbReference>
<dbReference type="SUPFAM" id="SSF54631">
    <property type="entry name" value="CBS-domain pair"/>
    <property type="match status" value="1"/>
</dbReference>
<dbReference type="Gene3D" id="3.40.50.300">
    <property type="entry name" value="P-loop containing nucleotide triphosphate hydrolases"/>
    <property type="match status" value="1"/>
</dbReference>
<dbReference type="Proteomes" id="UP000322499">
    <property type="component" value="Unassembled WGS sequence"/>
</dbReference>